<gene>
    <name evidence="1" type="ORF">HRR80_007691</name>
</gene>
<accession>A0AAN6IRW3</accession>
<sequence length="135" mass="15454">MDDLLFAIAHLPRSSRGFVERSSCDRAAVLHDQPMVRPPQHYHHEDRFARQTRPLRRSLSHCKDDMNGEFFLQARFFPNEGFFPLPPAEMREDVGFPVFPIVISCLGDIGIGMIHTHIEIGCISNYHRALQNSAP</sequence>
<organism evidence="1 2">
    <name type="scientific">Exophiala dermatitidis</name>
    <name type="common">Black yeast-like fungus</name>
    <name type="synonym">Wangiella dermatitidis</name>
    <dbReference type="NCBI Taxonomy" id="5970"/>
    <lineage>
        <taxon>Eukaryota</taxon>
        <taxon>Fungi</taxon>
        <taxon>Dikarya</taxon>
        <taxon>Ascomycota</taxon>
        <taxon>Pezizomycotina</taxon>
        <taxon>Eurotiomycetes</taxon>
        <taxon>Chaetothyriomycetidae</taxon>
        <taxon>Chaetothyriales</taxon>
        <taxon>Herpotrichiellaceae</taxon>
        <taxon>Exophiala</taxon>
    </lineage>
</organism>
<dbReference type="Proteomes" id="UP001161757">
    <property type="component" value="Unassembled WGS sequence"/>
</dbReference>
<protein>
    <submittedName>
        <fullName evidence="1">Uncharacterized protein</fullName>
    </submittedName>
</protein>
<dbReference type="AlphaFoldDB" id="A0AAN6IRW3"/>
<reference evidence="1" key="1">
    <citation type="submission" date="2023-01" db="EMBL/GenBank/DDBJ databases">
        <title>Exophiala dermititidis isolated from Cystic Fibrosis Patient.</title>
        <authorList>
            <person name="Kurbessoian T."/>
            <person name="Crocker A."/>
            <person name="Murante D."/>
            <person name="Hogan D.A."/>
            <person name="Stajich J.E."/>
        </authorList>
    </citation>
    <scope>NUCLEOTIDE SEQUENCE</scope>
    <source>
        <strain evidence="1">Ex8</strain>
    </source>
</reference>
<name>A0AAN6IRW3_EXODE</name>
<evidence type="ECO:0000313" key="1">
    <source>
        <dbReference type="EMBL" id="KAJ8988275.1"/>
    </source>
</evidence>
<proteinExistence type="predicted"/>
<comment type="caution">
    <text evidence="1">The sequence shown here is derived from an EMBL/GenBank/DDBJ whole genome shotgun (WGS) entry which is preliminary data.</text>
</comment>
<evidence type="ECO:0000313" key="2">
    <source>
        <dbReference type="Proteomes" id="UP001161757"/>
    </source>
</evidence>
<dbReference type="EMBL" id="JAJGCB010000019">
    <property type="protein sequence ID" value="KAJ8988275.1"/>
    <property type="molecule type" value="Genomic_DNA"/>
</dbReference>